<evidence type="ECO:0000313" key="2">
    <source>
        <dbReference type="Proteomes" id="UP000013307"/>
    </source>
</evidence>
<keyword evidence="2" id="KW-1185">Reference proteome</keyword>
<dbReference type="RefSeq" id="WP_015590573.1">
    <property type="nucleotide sequence ID" value="NC_021169.1"/>
</dbReference>
<dbReference type="HOGENOM" id="CLU_3038844_0_0_2"/>
<dbReference type="KEGG" id="ast:Asulf_00971"/>
<dbReference type="OrthoDB" id="387435at2157"/>
<reference evidence="1 2" key="1">
    <citation type="journal article" date="2013" name="Genome Announc.">
        <title>Complete Genome Sequence of the Thermophilic and Facultatively Chemolithoautotrophic Sulfate Reducer Archaeoglobus sulfaticallidus Strain PM70-1T.</title>
        <authorList>
            <person name="Stokke R."/>
            <person name="Hocking W.P."/>
            <person name="Steinsbu B.O."/>
            <person name="Steen I.H."/>
        </authorList>
    </citation>
    <scope>NUCLEOTIDE SEQUENCE [LARGE SCALE GENOMIC DNA]</scope>
    <source>
        <strain evidence="1">PM70-1</strain>
    </source>
</reference>
<protein>
    <submittedName>
        <fullName evidence="1">Uncharacterized protein</fullName>
    </submittedName>
</protein>
<accession>N0BLA4</accession>
<dbReference type="EMBL" id="CP005290">
    <property type="protein sequence ID" value="AGK60975.1"/>
    <property type="molecule type" value="Genomic_DNA"/>
</dbReference>
<dbReference type="GeneID" id="54768317"/>
<organism evidence="1 2">
    <name type="scientific">Archaeoglobus sulfaticallidus PM70-1</name>
    <dbReference type="NCBI Taxonomy" id="387631"/>
    <lineage>
        <taxon>Archaea</taxon>
        <taxon>Methanobacteriati</taxon>
        <taxon>Methanobacteriota</taxon>
        <taxon>Archaeoglobi</taxon>
        <taxon>Archaeoglobales</taxon>
        <taxon>Archaeoglobaceae</taxon>
        <taxon>Archaeoglobus</taxon>
    </lineage>
</organism>
<proteinExistence type="predicted"/>
<sequence>MGTIINPANFDELFIECYYLTPDPLFSVDDAARVYTEWLERVEYVKTPIDPKIA</sequence>
<dbReference type="Proteomes" id="UP000013307">
    <property type="component" value="Chromosome"/>
</dbReference>
<name>N0BLA4_9EURY</name>
<evidence type="ECO:0000313" key="1">
    <source>
        <dbReference type="EMBL" id="AGK60975.1"/>
    </source>
</evidence>
<gene>
    <name evidence="1" type="ORF">Asulf_00971</name>
</gene>
<dbReference type="AlphaFoldDB" id="N0BLA4"/>